<feature type="domain" description="ABC transmembrane type-1" evidence="8">
    <location>
        <begin position="99"/>
        <end position="301"/>
    </location>
</feature>
<evidence type="ECO:0000259" key="8">
    <source>
        <dbReference type="PROSITE" id="PS50928"/>
    </source>
</evidence>
<feature type="transmembrane region" description="Helical" evidence="7">
    <location>
        <begin position="282"/>
        <end position="301"/>
    </location>
</feature>
<keyword evidence="5 7" id="KW-1133">Transmembrane helix</keyword>
<evidence type="ECO:0000313" key="9">
    <source>
        <dbReference type="EMBL" id="AFQ04008.1"/>
    </source>
</evidence>
<dbReference type="Proteomes" id="UP000005254">
    <property type="component" value="Chromosome"/>
</dbReference>
<dbReference type="InterPro" id="IPR000515">
    <property type="entry name" value="MetI-like"/>
</dbReference>
<dbReference type="RefSeq" id="WP_009886003.1">
    <property type="nucleotide sequence ID" value="NC_018497.1"/>
</dbReference>
<dbReference type="SUPFAM" id="SSF161098">
    <property type="entry name" value="MetI-like"/>
    <property type="match status" value="1"/>
</dbReference>
<name>A0ABC7ZJ36_MYCGT</name>
<dbReference type="KEGG" id="mgx:CM1_01110"/>
<sequence length="318" mass="36540">MFKNNLRFTSWINQHKFYQLDLSLKTRSIKQIVLTLVFKTLVLGFFGLIVIFPFYLMVVVSFASDERALDTRTPILWPDSWNFDNFSRVLSDGKYLNAIVVNTLVTVLSVLLTLFFTICMGYSFSLRKWKYKKLVWFFFLSVLILPESALLIGQYRIVIVANWNNPNSPLIVLGLIMPFVSSVFSGFMYRTSFEAIPSQLKESALIDGCNGFNYFLKIALPMVKSTSWTVGILTAFSAWNSYLWPLLLLGNRVDLNINLWVLQQGILDANSSDEQIRTLLNLKMSAAILAILPMFIIYFLFHKRIMNAIKNRANTIKG</sequence>
<dbReference type="GO" id="GO:0005886">
    <property type="term" value="C:plasma membrane"/>
    <property type="evidence" value="ECO:0007669"/>
    <property type="project" value="UniProtKB-SubCell"/>
</dbReference>
<evidence type="ECO:0000256" key="1">
    <source>
        <dbReference type="ARBA" id="ARBA00004651"/>
    </source>
</evidence>
<dbReference type="EMBL" id="CP003772">
    <property type="protein sequence ID" value="AFQ04008.1"/>
    <property type="molecule type" value="Genomic_DNA"/>
</dbReference>
<feature type="transmembrane region" description="Helical" evidence="7">
    <location>
        <begin position="134"/>
        <end position="158"/>
    </location>
</feature>
<evidence type="ECO:0000256" key="6">
    <source>
        <dbReference type="ARBA" id="ARBA00023136"/>
    </source>
</evidence>
<evidence type="ECO:0000256" key="2">
    <source>
        <dbReference type="ARBA" id="ARBA00022448"/>
    </source>
</evidence>
<feature type="transmembrane region" description="Helical" evidence="7">
    <location>
        <begin position="32"/>
        <end position="56"/>
    </location>
</feature>
<dbReference type="PROSITE" id="PS50928">
    <property type="entry name" value="ABC_TM1"/>
    <property type="match status" value="1"/>
</dbReference>
<gene>
    <name evidence="9" type="ORF">CM1_01110</name>
</gene>
<dbReference type="SMR" id="A0ABC7ZJ36"/>
<dbReference type="InterPro" id="IPR035906">
    <property type="entry name" value="MetI-like_sf"/>
</dbReference>
<feature type="transmembrane region" description="Helical" evidence="7">
    <location>
        <begin position="95"/>
        <end position="122"/>
    </location>
</feature>
<feature type="transmembrane region" description="Helical" evidence="7">
    <location>
        <begin position="226"/>
        <end position="244"/>
    </location>
</feature>
<keyword evidence="2" id="KW-0813">Transport</keyword>
<keyword evidence="6 7" id="KW-0472">Membrane</keyword>
<proteinExistence type="predicted"/>
<evidence type="ECO:0000256" key="7">
    <source>
        <dbReference type="SAM" id="Phobius"/>
    </source>
</evidence>
<comment type="subcellular location">
    <subcellularLocation>
        <location evidence="1">Cell membrane</location>
        <topology evidence="1">Multi-pass membrane protein</topology>
    </subcellularLocation>
</comment>
<evidence type="ECO:0000256" key="3">
    <source>
        <dbReference type="ARBA" id="ARBA00022475"/>
    </source>
</evidence>
<accession>A0ABC7ZJ36</accession>
<organism evidence="9 10">
    <name type="scientific">Mycoplasmoides genitalium M6320</name>
    <dbReference type="NCBI Taxonomy" id="662945"/>
    <lineage>
        <taxon>Bacteria</taxon>
        <taxon>Bacillati</taxon>
        <taxon>Mycoplasmatota</taxon>
        <taxon>Mycoplasmoidales</taxon>
        <taxon>Mycoplasmoidaceae</taxon>
        <taxon>Mycoplasmoides</taxon>
    </lineage>
</organism>
<keyword evidence="4 7" id="KW-0812">Transmembrane</keyword>
<evidence type="ECO:0000256" key="5">
    <source>
        <dbReference type="ARBA" id="ARBA00022989"/>
    </source>
</evidence>
<dbReference type="AlphaFoldDB" id="A0ABC7ZJ36"/>
<dbReference type="PANTHER" id="PTHR43744:SF12">
    <property type="entry name" value="ABC TRANSPORTER PERMEASE PROTEIN MG189-RELATED"/>
    <property type="match status" value="1"/>
</dbReference>
<dbReference type="CDD" id="cd06261">
    <property type="entry name" value="TM_PBP2"/>
    <property type="match status" value="1"/>
</dbReference>
<evidence type="ECO:0000313" key="10">
    <source>
        <dbReference type="Proteomes" id="UP000005254"/>
    </source>
</evidence>
<protein>
    <submittedName>
        <fullName evidence="9">ABC transporter permease</fullName>
    </submittedName>
</protein>
<dbReference type="Gene3D" id="1.10.3720.10">
    <property type="entry name" value="MetI-like"/>
    <property type="match status" value="1"/>
</dbReference>
<keyword evidence="3" id="KW-1003">Cell membrane</keyword>
<dbReference type="GeneID" id="99647023"/>
<feature type="transmembrane region" description="Helical" evidence="7">
    <location>
        <begin position="170"/>
        <end position="189"/>
    </location>
</feature>
<evidence type="ECO:0000256" key="4">
    <source>
        <dbReference type="ARBA" id="ARBA00022692"/>
    </source>
</evidence>
<reference evidence="9 10" key="1">
    <citation type="journal article" date="2012" name="J. Bacteriol.">
        <title>Draft Genome Sequences of Four Axenic Mycoplasma genitalium Strains Isolated from Denmark, Japan, and Australia.</title>
        <authorList>
            <person name="McGowin C.L."/>
            <person name="Ma L."/>
            <person name="Jensen J.S."/>
            <person name="Mancuso M.M."/>
            <person name="Hamasuna R."/>
            <person name="Adegboye D."/>
            <person name="Martin D.H."/>
        </authorList>
    </citation>
    <scope>NUCLEOTIDE SEQUENCE [LARGE SCALE GENOMIC DNA]</scope>
    <source>
        <strain evidence="9 10">M6320</strain>
    </source>
</reference>
<dbReference type="PANTHER" id="PTHR43744">
    <property type="entry name" value="ABC TRANSPORTER PERMEASE PROTEIN MG189-RELATED-RELATED"/>
    <property type="match status" value="1"/>
</dbReference>